<accession>A0A8J2LKX0</accession>
<protein>
    <submittedName>
        <fullName evidence="2">Uncharacterized protein</fullName>
    </submittedName>
</protein>
<feature type="region of interest" description="Disordered" evidence="1">
    <location>
        <begin position="189"/>
        <end position="209"/>
    </location>
</feature>
<comment type="caution">
    <text evidence="2">The sequence shown here is derived from an EMBL/GenBank/DDBJ whole genome shotgun (WGS) entry which is preliminary data.</text>
</comment>
<evidence type="ECO:0000313" key="2">
    <source>
        <dbReference type="EMBL" id="CAG7835405.1"/>
    </source>
</evidence>
<name>A0A8J2LKX0_9HEXA</name>
<organism evidence="2 3">
    <name type="scientific">Allacma fusca</name>
    <dbReference type="NCBI Taxonomy" id="39272"/>
    <lineage>
        <taxon>Eukaryota</taxon>
        <taxon>Metazoa</taxon>
        <taxon>Ecdysozoa</taxon>
        <taxon>Arthropoda</taxon>
        <taxon>Hexapoda</taxon>
        <taxon>Collembola</taxon>
        <taxon>Symphypleona</taxon>
        <taxon>Sminthuridae</taxon>
        <taxon>Allacma</taxon>
    </lineage>
</organism>
<feature type="region of interest" description="Disordered" evidence="1">
    <location>
        <begin position="1"/>
        <end position="45"/>
    </location>
</feature>
<evidence type="ECO:0000256" key="1">
    <source>
        <dbReference type="SAM" id="MobiDB-lite"/>
    </source>
</evidence>
<feature type="region of interest" description="Disordered" evidence="1">
    <location>
        <begin position="153"/>
        <end position="176"/>
    </location>
</feature>
<gene>
    <name evidence="2" type="ORF">AFUS01_LOCUS44776</name>
</gene>
<dbReference type="AlphaFoldDB" id="A0A8J2LKX0"/>
<proteinExistence type="predicted"/>
<reference evidence="2" key="1">
    <citation type="submission" date="2021-06" db="EMBL/GenBank/DDBJ databases">
        <authorList>
            <person name="Hodson N. C."/>
            <person name="Mongue J. A."/>
            <person name="Jaron S. K."/>
        </authorList>
    </citation>
    <scope>NUCLEOTIDE SEQUENCE</scope>
</reference>
<dbReference type="Proteomes" id="UP000708208">
    <property type="component" value="Unassembled WGS sequence"/>
</dbReference>
<dbReference type="EMBL" id="CAJVCH010570618">
    <property type="protein sequence ID" value="CAG7835405.1"/>
    <property type="molecule type" value="Genomic_DNA"/>
</dbReference>
<sequence>MSSETLNGIGPKKRRRPRKRSRKSKLKKTNENETNSDDSGLQDSSVTVVADIKADKSESASGILDEHSENKCGCQLEQGVGRKRRRRSRRRKKKLGLVDMLSCETIDDYTTDEYFNAHGLEFVVPAFKVHQRCEHPMYVPKSELPEVRDLAHTVPEADPGPEEDAQNGTSLAHPPKRTKILEEADYQGEAAGHDDEPVLSPEHASEPVNSVDEVNKGDIIYFDQLTLRDSEPVIERRMAKVFLVMKDAGPSNGPSILLRTYVSFDALNPETWYPKEDLLNAEPLIIKFQDLHGIRKMSTDLLCTA</sequence>
<evidence type="ECO:0000313" key="3">
    <source>
        <dbReference type="Proteomes" id="UP000708208"/>
    </source>
</evidence>
<keyword evidence="3" id="KW-1185">Reference proteome</keyword>
<feature type="compositionally biased region" description="Basic residues" evidence="1">
    <location>
        <begin position="11"/>
        <end position="27"/>
    </location>
</feature>